<proteinExistence type="predicted"/>
<name>A0ABY4DFF4_9SPIR</name>
<accession>A0ABY4DFF4</accession>
<dbReference type="SMART" id="SM00347">
    <property type="entry name" value="HTH_MARR"/>
    <property type="match status" value="1"/>
</dbReference>
<dbReference type="Pfam" id="PF01047">
    <property type="entry name" value="MarR"/>
    <property type="match status" value="1"/>
</dbReference>
<dbReference type="EMBL" id="CP094929">
    <property type="protein sequence ID" value="UOM51672.1"/>
    <property type="molecule type" value="Genomic_DNA"/>
</dbReference>
<evidence type="ECO:0000259" key="4">
    <source>
        <dbReference type="PROSITE" id="PS50995"/>
    </source>
</evidence>
<dbReference type="PROSITE" id="PS50995">
    <property type="entry name" value="HTH_MARR_2"/>
    <property type="match status" value="1"/>
</dbReference>
<reference evidence="6" key="1">
    <citation type="journal article" date="2024" name="J Bioinform Genom">
        <title>Complete genome sequence of the type strain bacterium Sphaerochaeta associata GLS2t (VKM B-2742)t.</title>
        <authorList>
            <person name="Troshina O.Y."/>
            <person name="Tepeeva A.N."/>
            <person name="Arzamasceva V.O."/>
            <person name="Whitman W.B."/>
            <person name="Varghese N."/>
            <person name="Shapiro N."/>
            <person name="Woyke T."/>
            <person name="Kripides N.C."/>
            <person name="Vasilenko O.V."/>
        </authorList>
    </citation>
    <scope>NUCLEOTIDE SEQUENCE [LARGE SCALE GENOMIC DNA]</scope>
    <source>
        <strain evidence="6">GLS2T</strain>
    </source>
</reference>
<dbReference type="Proteomes" id="UP000829708">
    <property type="component" value="Chromosome"/>
</dbReference>
<evidence type="ECO:0000256" key="2">
    <source>
        <dbReference type="ARBA" id="ARBA00023125"/>
    </source>
</evidence>
<feature type="domain" description="HTH marR-type" evidence="4">
    <location>
        <begin position="1"/>
        <end position="138"/>
    </location>
</feature>
<keyword evidence="3" id="KW-0804">Transcription</keyword>
<dbReference type="InterPro" id="IPR036390">
    <property type="entry name" value="WH_DNA-bd_sf"/>
</dbReference>
<dbReference type="PANTHER" id="PTHR42756">
    <property type="entry name" value="TRANSCRIPTIONAL REGULATOR, MARR"/>
    <property type="match status" value="1"/>
</dbReference>
<dbReference type="InterPro" id="IPR023187">
    <property type="entry name" value="Tscrpt_reg_MarR-type_CS"/>
</dbReference>
<keyword evidence="2" id="KW-0238">DNA-binding</keyword>
<dbReference type="PANTHER" id="PTHR42756:SF1">
    <property type="entry name" value="TRANSCRIPTIONAL REPRESSOR OF EMRAB OPERON"/>
    <property type="match status" value="1"/>
</dbReference>
<dbReference type="RefSeq" id="WP_244773288.1">
    <property type="nucleotide sequence ID" value="NZ_CP094929.1"/>
</dbReference>
<evidence type="ECO:0000313" key="5">
    <source>
        <dbReference type="EMBL" id="UOM51672.1"/>
    </source>
</evidence>
<organism evidence="5 6">
    <name type="scientific">Sphaerochaeta associata</name>
    <dbReference type="NCBI Taxonomy" id="1129264"/>
    <lineage>
        <taxon>Bacteria</taxon>
        <taxon>Pseudomonadati</taxon>
        <taxon>Spirochaetota</taxon>
        <taxon>Spirochaetia</taxon>
        <taxon>Spirochaetales</taxon>
        <taxon>Sphaerochaetaceae</taxon>
        <taxon>Sphaerochaeta</taxon>
    </lineage>
</organism>
<dbReference type="InterPro" id="IPR000835">
    <property type="entry name" value="HTH_MarR-typ"/>
</dbReference>
<dbReference type="InterPro" id="IPR036388">
    <property type="entry name" value="WH-like_DNA-bd_sf"/>
</dbReference>
<keyword evidence="1" id="KW-0805">Transcription regulation</keyword>
<evidence type="ECO:0000313" key="6">
    <source>
        <dbReference type="Proteomes" id="UP000829708"/>
    </source>
</evidence>
<protein>
    <submittedName>
        <fullName evidence="5">MarR family transcriptional regulator</fullName>
    </submittedName>
</protein>
<evidence type="ECO:0000256" key="3">
    <source>
        <dbReference type="ARBA" id="ARBA00023163"/>
    </source>
</evidence>
<keyword evidence="6" id="KW-1185">Reference proteome</keyword>
<dbReference type="Gene3D" id="1.10.10.10">
    <property type="entry name" value="Winged helix-like DNA-binding domain superfamily/Winged helix DNA-binding domain"/>
    <property type="match status" value="1"/>
</dbReference>
<gene>
    <name evidence="5" type="ORF">MUG09_02635</name>
</gene>
<dbReference type="SUPFAM" id="SSF46785">
    <property type="entry name" value="Winged helix' DNA-binding domain"/>
    <property type="match status" value="1"/>
</dbReference>
<dbReference type="PROSITE" id="PS01117">
    <property type="entry name" value="HTH_MARR_1"/>
    <property type="match status" value="1"/>
</dbReference>
<evidence type="ECO:0000256" key="1">
    <source>
        <dbReference type="ARBA" id="ARBA00023015"/>
    </source>
</evidence>
<dbReference type="PRINTS" id="PR00598">
    <property type="entry name" value="HTHMARR"/>
</dbReference>
<sequence>MQQSLSRLVAILHRSHAMYVNRVLKQWNITSGEVGFLMTLYQTEGRTQEQLCSILAIDKAAATRGLCSLENKGYITRQVNEQDKRCKCIYLTEKAKELRNSITTEVRAWNTGASELVGEQTYQNVCTNLETILQNMKSEQNHGI</sequence>